<feature type="domain" description="DNA helicase Pif1-like 2B" evidence="4">
    <location>
        <begin position="582"/>
        <end position="611"/>
    </location>
</feature>
<reference evidence="5 6" key="1">
    <citation type="journal article" date="2022" name="Nat. Plants">
        <title>Genomes of leafy and leafless Platanthera orchids illuminate the evolution of mycoheterotrophy.</title>
        <authorList>
            <person name="Li M.H."/>
            <person name="Liu K.W."/>
            <person name="Li Z."/>
            <person name="Lu H.C."/>
            <person name="Ye Q.L."/>
            <person name="Zhang D."/>
            <person name="Wang J.Y."/>
            <person name="Li Y.F."/>
            <person name="Zhong Z.M."/>
            <person name="Liu X."/>
            <person name="Yu X."/>
            <person name="Liu D.K."/>
            <person name="Tu X.D."/>
            <person name="Liu B."/>
            <person name="Hao Y."/>
            <person name="Liao X.Y."/>
            <person name="Jiang Y.T."/>
            <person name="Sun W.H."/>
            <person name="Chen J."/>
            <person name="Chen Y.Q."/>
            <person name="Ai Y."/>
            <person name="Zhai J.W."/>
            <person name="Wu S.S."/>
            <person name="Zhou Z."/>
            <person name="Hsiao Y.Y."/>
            <person name="Wu W.L."/>
            <person name="Chen Y.Y."/>
            <person name="Lin Y.F."/>
            <person name="Hsu J.L."/>
            <person name="Li C.Y."/>
            <person name="Wang Z.W."/>
            <person name="Zhao X."/>
            <person name="Zhong W.Y."/>
            <person name="Ma X.K."/>
            <person name="Ma L."/>
            <person name="Huang J."/>
            <person name="Chen G.Z."/>
            <person name="Huang M.Z."/>
            <person name="Huang L."/>
            <person name="Peng D.H."/>
            <person name="Luo Y.B."/>
            <person name="Zou S.Q."/>
            <person name="Chen S.P."/>
            <person name="Lan S."/>
            <person name="Tsai W.C."/>
            <person name="Van de Peer Y."/>
            <person name="Liu Z.J."/>
        </authorList>
    </citation>
    <scope>NUCLEOTIDE SEQUENCE [LARGE SCALE GENOMIC DNA]</scope>
    <source>
        <strain evidence="5">Lor287</strain>
    </source>
</reference>
<keyword evidence="1" id="KW-0227">DNA damage</keyword>
<dbReference type="GO" id="GO:0043139">
    <property type="term" value="F:5'-3' DNA helicase activity"/>
    <property type="evidence" value="ECO:0007669"/>
    <property type="project" value="UniProtKB-EC"/>
</dbReference>
<keyword evidence="1" id="KW-0233">DNA recombination</keyword>
<dbReference type="SUPFAM" id="SSF52540">
    <property type="entry name" value="P-loop containing nucleoside triphosphate hydrolases"/>
    <property type="match status" value="2"/>
</dbReference>
<organism evidence="5 6">
    <name type="scientific">Platanthera zijinensis</name>
    <dbReference type="NCBI Taxonomy" id="2320716"/>
    <lineage>
        <taxon>Eukaryota</taxon>
        <taxon>Viridiplantae</taxon>
        <taxon>Streptophyta</taxon>
        <taxon>Embryophyta</taxon>
        <taxon>Tracheophyta</taxon>
        <taxon>Spermatophyta</taxon>
        <taxon>Magnoliopsida</taxon>
        <taxon>Liliopsida</taxon>
        <taxon>Asparagales</taxon>
        <taxon>Orchidaceae</taxon>
        <taxon>Orchidoideae</taxon>
        <taxon>Orchideae</taxon>
        <taxon>Orchidinae</taxon>
        <taxon>Platanthera</taxon>
    </lineage>
</organism>
<dbReference type="Pfam" id="PF21530">
    <property type="entry name" value="Pif1_2B_dom"/>
    <property type="match status" value="1"/>
</dbReference>
<comment type="catalytic activity">
    <reaction evidence="1">
        <text>ATP + H2O = ADP + phosphate + H(+)</text>
        <dbReference type="Rhea" id="RHEA:13065"/>
        <dbReference type="ChEBI" id="CHEBI:15377"/>
        <dbReference type="ChEBI" id="CHEBI:15378"/>
        <dbReference type="ChEBI" id="CHEBI:30616"/>
        <dbReference type="ChEBI" id="CHEBI:43474"/>
        <dbReference type="ChEBI" id="CHEBI:456216"/>
        <dbReference type="EC" id="5.6.2.3"/>
    </reaction>
</comment>
<dbReference type="GO" id="GO:0006310">
    <property type="term" value="P:DNA recombination"/>
    <property type="evidence" value="ECO:0007669"/>
    <property type="project" value="UniProtKB-KW"/>
</dbReference>
<dbReference type="InterPro" id="IPR025476">
    <property type="entry name" value="Helitron_helicase-like"/>
</dbReference>
<dbReference type="Pfam" id="PF05970">
    <property type="entry name" value="PIF1"/>
    <property type="match status" value="1"/>
</dbReference>
<keyword evidence="1" id="KW-0234">DNA repair</keyword>
<dbReference type="PANTHER" id="PTHR10492:SF94">
    <property type="entry name" value="ATP-DEPENDENT DNA HELICASE"/>
    <property type="match status" value="1"/>
</dbReference>
<dbReference type="EMBL" id="JBBWWQ010000014">
    <property type="protein sequence ID" value="KAK8931277.1"/>
    <property type="molecule type" value="Genomic_DNA"/>
</dbReference>
<evidence type="ECO:0000313" key="5">
    <source>
        <dbReference type="EMBL" id="KAK8931277.1"/>
    </source>
</evidence>
<evidence type="ECO:0000259" key="3">
    <source>
        <dbReference type="Pfam" id="PF14214"/>
    </source>
</evidence>
<keyword evidence="1" id="KW-0067">ATP-binding</keyword>
<dbReference type="GO" id="GO:0016787">
    <property type="term" value="F:hydrolase activity"/>
    <property type="evidence" value="ECO:0007669"/>
    <property type="project" value="UniProtKB-KW"/>
</dbReference>
<evidence type="ECO:0000313" key="6">
    <source>
        <dbReference type="Proteomes" id="UP001418222"/>
    </source>
</evidence>
<dbReference type="Pfam" id="PF14214">
    <property type="entry name" value="Helitron_like_N"/>
    <property type="match status" value="1"/>
</dbReference>
<comment type="similarity">
    <text evidence="1">Belongs to the helicase family.</text>
</comment>
<dbReference type="GO" id="GO:0005524">
    <property type="term" value="F:ATP binding"/>
    <property type="evidence" value="ECO:0007669"/>
    <property type="project" value="UniProtKB-KW"/>
</dbReference>
<comment type="cofactor">
    <cofactor evidence="1">
        <name>Mg(2+)</name>
        <dbReference type="ChEBI" id="CHEBI:18420"/>
    </cofactor>
</comment>
<evidence type="ECO:0000259" key="2">
    <source>
        <dbReference type="Pfam" id="PF05970"/>
    </source>
</evidence>
<feature type="domain" description="Helitron helicase-like" evidence="3">
    <location>
        <begin position="105"/>
        <end position="220"/>
    </location>
</feature>
<feature type="domain" description="DNA helicase Pif1-like DEAD-box helicase" evidence="2">
    <location>
        <begin position="286"/>
        <end position="491"/>
    </location>
</feature>
<dbReference type="AlphaFoldDB" id="A0AAP0B844"/>
<keyword evidence="1" id="KW-0547">Nucleotide-binding</keyword>
<dbReference type="InterPro" id="IPR010285">
    <property type="entry name" value="DNA_helicase_pif1-like_DEAD"/>
</dbReference>
<dbReference type="InterPro" id="IPR049163">
    <property type="entry name" value="Pif1-like_2B_dom"/>
</dbReference>
<keyword evidence="1" id="KW-0378">Hydrolase</keyword>
<evidence type="ECO:0000259" key="4">
    <source>
        <dbReference type="Pfam" id="PF21530"/>
    </source>
</evidence>
<dbReference type="Gene3D" id="3.40.50.300">
    <property type="entry name" value="P-loop containing nucleotide triphosphate hydrolases"/>
    <property type="match status" value="1"/>
</dbReference>
<dbReference type="EC" id="5.6.2.3" evidence="1"/>
<protein>
    <recommendedName>
        <fullName evidence="1">ATP-dependent DNA helicase</fullName>
        <ecNumber evidence="1">5.6.2.3</ecNumber>
    </recommendedName>
</protein>
<name>A0AAP0B844_9ASPA</name>
<accession>A0AAP0B844</accession>
<evidence type="ECO:0000256" key="1">
    <source>
        <dbReference type="RuleBase" id="RU363044"/>
    </source>
</evidence>
<dbReference type="InterPro" id="IPR027417">
    <property type="entry name" value="P-loop_NTPase"/>
</dbReference>
<sequence>MFRQISRHEDINMCKLIIKEQDASGRQYTLPSASQAAAIIVGSEEYHDSNERHIIVETTEGHLVNIQEYAGFYNPLQYPLLLPYDTYNWIVSHLYHCRYMDAVYCNTNVGQRVILPSSFVGSPRDMYQRYQDAMAVVQHYGRPDIFLTMTCNTSWQDITDALYVGQTPQDRPDVVSRIFHAKYEKLKKDIFKKNVLGKTVSHVHVIEFQKRGLPHVHMLVIFDARDKMNTPDDYDKIVRAELPHIEHEPELYNAVVRHMIHGPYALIEDELSIPISSTDLNSVALLNPAQCYAFHTITEAITQHVGGIFFIDGPGGTGKTFLYKALLPHLRQHGHIVLATASSGIAETLLPGGTTAHLRFKIPISVEAGSFCKFGKQSEMHKLIQHCSAILWDEAPMSHKHVFEAVDRSFRDVLNVTQPFGGKVVIMGGDFRQVPPVVVNGTKFQIIKSSILASPLWLTVQLLSLSQNMRALDDQQFANFLLRVGNGEERTYDHDMIQMPTSMIIPWEGEHSINVLINTVFSDITISAIDYDHWENRALLTPLNEDVNYLNEKCLNLLIGDEITYYSFDSVDDDRSNLYPEEFLNSISLDTLPPHKLSLKKGSPIMLLRNLILELVCAMGQTISQVGLYLPSPVFTHGQLYVALSREVTARNTKVLVKDGSIPGHPVMATHSLGELHAHDSTDSSWVEDIYRDHNGVDDTTA</sequence>
<gene>
    <name evidence="5" type="ORF">KSP39_PZI016605</name>
</gene>
<dbReference type="GO" id="GO:0000723">
    <property type="term" value="P:telomere maintenance"/>
    <property type="evidence" value="ECO:0007669"/>
    <property type="project" value="InterPro"/>
</dbReference>
<dbReference type="PANTHER" id="PTHR10492">
    <property type="match status" value="1"/>
</dbReference>
<comment type="caution">
    <text evidence="5">The sequence shown here is derived from an EMBL/GenBank/DDBJ whole genome shotgun (WGS) entry which is preliminary data.</text>
</comment>
<keyword evidence="1" id="KW-0347">Helicase</keyword>
<dbReference type="Proteomes" id="UP001418222">
    <property type="component" value="Unassembled WGS sequence"/>
</dbReference>
<dbReference type="GO" id="GO:0006281">
    <property type="term" value="P:DNA repair"/>
    <property type="evidence" value="ECO:0007669"/>
    <property type="project" value="UniProtKB-KW"/>
</dbReference>
<proteinExistence type="inferred from homology"/>
<keyword evidence="6" id="KW-1185">Reference proteome</keyword>